<reference evidence="1" key="1">
    <citation type="submission" date="2018-06" db="EMBL/GenBank/DDBJ databases">
        <authorList>
            <person name="Ashton P.M."/>
            <person name="Dallman T."/>
            <person name="Nair S."/>
            <person name="De Pinna E."/>
            <person name="Peters T."/>
            <person name="Grant K."/>
        </authorList>
    </citation>
    <scope>NUCLEOTIDE SEQUENCE [LARGE SCALE GENOMIC DNA]</scope>
    <source>
        <strain evidence="1">319688</strain>
    </source>
</reference>
<proteinExistence type="predicted"/>
<dbReference type="Proteomes" id="UP000839852">
    <property type="component" value="Unassembled WGS sequence"/>
</dbReference>
<comment type="caution">
    <text evidence="1">The sequence shown here is derived from an EMBL/GenBank/DDBJ whole genome shotgun (WGS) entry which is preliminary data.</text>
</comment>
<name>A0A5Y2LQQ2_SALER</name>
<evidence type="ECO:0000313" key="1">
    <source>
        <dbReference type="EMBL" id="ECE6360441.1"/>
    </source>
</evidence>
<dbReference type="EMBL" id="AAIIOQ010000012">
    <property type="protein sequence ID" value="ECE6360441.1"/>
    <property type="molecule type" value="Genomic_DNA"/>
</dbReference>
<dbReference type="AlphaFoldDB" id="A0A5Y2LQQ2"/>
<sequence length="60" mass="6579">MHKKAGFLRAGEAGERARAEGWDRVGIICADFRAAAPRCCVVFGSPWWFEAKEKPLPAGC</sequence>
<gene>
    <name evidence="1" type="ORF">DPA05_12190</name>
</gene>
<organism evidence="1">
    <name type="scientific">Salmonella enterica subsp. salamae</name>
    <dbReference type="NCBI Taxonomy" id="59202"/>
    <lineage>
        <taxon>Bacteria</taxon>
        <taxon>Pseudomonadati</taxon>
        <taxon>Pseudomonadota</taxon>
        <taxon>Gammaproteobacteria</taxon>
        <taxon>Enterobacterales</taxon>
        <taxon>Enterobacteriaceae</taxon>
        <taxon>Salmonella</taxon>
    </lineage>
</organism>
<accession>A0A5Y2LQQ2</accession>
<protein>
    <submittedName>
        <fullName evidence="1">Uncharacterized protein</fullName>
    </submittedName>
</protein>